<sequence>SDTIHDDRIPDDVTRSPDPGPGIHEASPPDDRSEELKNLKNPKTSQHSMNINRLRLTASLTKNIKQEDVPSEPAKPPLPPPLPPPTKSTSLTARTNTANKFKVLPTHQSKLQTESAQQILNFVESIIFTPLENPQSLSSTRTTSKCHSPSETSPSSSSSGSSAQPDQDQKLILKDQIMRLVKELVILPERKDPENDYHSNSNSLFHSLKTKGI</sequence>
<keyword evidence="2" id="KW-1185">Reference proteome</keyword>
<proteinExistence type="predicted"/>
<accession>A0ACC0F083</accession>
<evidence type="ECO:0000313" key="2">
    <source>
        <dbReference type="Proteomes" id="UP001060170"/>
    </source>
</evidence>
<comment type="caution">
    <text evidence="1">The sequence shown here is derived from an EMBL/GenBank/DDBJ whole genome shotgun (WGS) entry which is preliminary data.</text>
</comment>
<gene>
    <name evidence="1" type="ORF">MJO28_001065</name>
</gene>
<name>A0ACC0F083_9BASI</name>
<organism evidence="1 2">
    <name type="scientific">Puccinia striiformis f. sp. tritici</name>
    <dbReference type="NCBI Taxonomy" id="168172"/>
    <lineage>
        <taxon>Eukaryota</taxon>
        <taxon>Fungi</taxon>
        <taxon>Dikarya</taxon>
        <taxon>Basidiomycota</taxon>
        <taxon>Pucciniomycotina</taxon>
        <taxon>Pucciniomycetes</taxon>
        <taxon>Pucciniales</taxon>
        <taxon>Pucciniaceae</taxon>
        <taxon>Puccinia</taxon>
    </lineage>
</organism>
<dbReference type="Proteomes" id="UP001060170">
    <property type="component" value="Chromosome 1"/>
</dbReference>
<feature type="non-terminal residue" evidence="1">
    <location>
        <position position="1"/>
    </location>
</feature>
<evidence type="ECO:0000313" key="1">
    <source>
        <dbReference type="EMBL" id="KAI7962971.1"/>
    </source>
</evidence>
<reference evidence="2" key="1">
    <citation type="journal article" date="2018" name="BMC Genomics">
        <title>Genomic insights into host adaptation between the wheat stripe rust pathogen (Puccinia striiformis f. sp. tritici) and the barley stripe rust pathogen (Puccinia striiformis f. sp. hordei).</title>
        <authorList>
            <person name="Xia C."/>
            <person name="Wang M."/>
            <person name="Yin C."/>
            <person name="Cornejo O.E."/>
            <person name="Hulbert S.H."/>
            <person name="Chen X."/>
        </authorList>
    </citation>
    <scope>NUCLEOTIDE SEQUENCE [LARGE SCALE GENOMIC DNA]</scope>
    <source>
        <strain evidence="2">93-210</strain>
    </source>
</reference>
<feature type="non-terminal residue" evidence="1">
    <location>
        <position position="213"/>
    </location>
</feature>
<protein>
    <submittedName>
        <fullName evidence="1">Uncharacterized protein</fullName>
    </submittedName>
</protein>
<reference evidence="1 2" key="3">
    <citation type="journal article" date="2022" name="Microbiol. Spectr.">
        <title>Folding features and dynamics of 3D genome architecture in plant fungal pathogens.</title>
        <authorList>
            <person name="Xia C."/>
        </authorList>
    </citation>
    <scope>NUCLEOTIDE SEQUENCE [LARGE SCALE GENOMIC DNA]</scope>
    <source>
        <strain evidence="1 2">93-210</strain>
    </source>
</reference>
<reference evidence="2" key="2">
    <citation type="journal article" date="2018" name="Mol. Plant Microbe Interact.">
        <title>Genome sequence resources for the wheat stripe rust pathogen (Puccinia striiformis f. sp. tritici) and the barley stripe rust pathogen (Puccinia striiformis f. sp. hordei).</title>
        <authorList>
            <person name="Xia C."/>
            <person name="Wang M."/>
            <person name="Yin C."/>
            <person name="Cornejo O.E."/>
            <person name="Hulbert S.H."/>
            <person name="Chen X."/>
        </authorList>
    </citation>
    <scope>NUCLEOTIDE SEQUENCE [LARGE SCALE GENOMIC DNA]</scope>
    <source>
        <strain evidence="2">93-210</strain>
    </source>
</reference>
<dbReference type="EMBL" id="CM045865">
    <property type="protein sequence ID" value="KAI7962971.1"/>
    <property type="molecule type" value="Genomic_DNA"/>
</dbReference>